<comment type="subcellular location">
    <subcellularLocation>
        <location evidence="1">Membrane</location>
        <topology evidence="1">Multi-pass membrane protein</topology>
    </subcellularLocation>
</comment>
<keyword evidence="4 6" id="KW-0472">Membrane</keyword>
<feature type="compositionally biased region" description="Polar residues" evidence="5">
    <location>
        <begin position="8"/>
        <end position="19"/>
    </location>
</feature>
<evidence type="ECO:0000256" key="2">
    <source>
        <dbReference type="ARBA" id="ARBA00022692"/>
    </source>
</evidence>
<proteinExistence type="predicted"/>
<evidence type="ECO:0000256" key="5">
    <source>
        <dbReference type="SAM" id="MobiDB-lite"/>
    </source>
</evidence>
<dbReference type="PANTHER" id="PTHR11785:SF353">
    <property type="entry name" value="METHIONINE TRANSPORTER (EUROFUNG)"/>
    <property type="match status" value="1"/>
</dbReference>
<feature type="transmembrane region" description="Helical" evidence="6">
    <location>
        <begin position="397"/>
        <end position="414"/>
    </location>
</feature>
<dbReference type="InterPro" id="IPR002293">
    <property type="entry name" value="AA/rel_permease1"/>
</dbReference>
<sequence>MEEDDLEITNSPPGVQKLSQVPGAPVEKVNPLGHEVTLLSATMLNIGRITGSGIYAVPGVILHSVGSVGMLLTLWVITPFFAYAGLALYCELGAMFPNRSGGEVVYMEQMFPKPKFLIPTTFAFCAVLLSINSVNAVIFTQYFLTSFEMPVTDTRQIVVALAVVSITTLCVAFSTKWSLRIVNLLTILNTISLAFIVITGAAVLLGLTRVPDPIAHFHNPFANTSTNFNALANAMVKASWSFVGWNNAFYMLAEVKGPNPVRTVRKASIISLALTAGLFLFINVAYVAAVPPEEIRNSGQLVAALFFRRVFGDTTTVKLFPLLVALSCFGNIIAVTVTQARMIREVARQGLLPFPRFFAATIPFGTPIGPVALISVLTCLVILVVPAKDAFNFILDVSSYPRLIFQVAMCFGIWRLRNRRSKTGLPPSEFEAKNIYILLFLLQGLFLTLMPWYFYGWISAEPIIHRCNRVPPEPGQADVSFWYATYCVVGIAILVACGIYYWLWIVLLPKLGRYEIVEEIEEQNNGARNVRLVRQYLHEGTEHQPLLL</sequence>
<evidence type="ECO:0008006" key="9">
    <source>
        <dbReference type="Google" id="ProtNLM"/>
    </source>
</evidence>
<organism evidence="7 8">
    <name type="scientific">Amanita muscaria (strain Koide BX008)</name>
    <dbReference type="NCBI Taxonomy" id="946122"/>
    <lineage>
        <taxon>Eukaryota</taxon>
        <taxon>Fungi</taxon>
        <taxon>Dikarya</taxon>
        <taxon>Basidiomycota</taxon>
        <taxon>Agaricomycotina</taxon>
        <taxon>Agaricomycetes</taxon>
        <taxon>Agaricomycetidae</taxon>
        <taxon>Agaricales</taxon>
        <taxon>Pluteineae</taxon>
        <taxon>Amanitaceae</taxon>
        <taxon>Amanita</taxon>
    </lineage>
</organism>
<keyword evidence="8" id="KW-1185">Reference proteome</keyword>
<protein>
    <recommendedName>
        <fullName evidence="9">High-affinity methionine permease</fullName>
    </recommendedName>
</protein>
<dbReference type="InterPro" id="IPR050598">
    <property type="entry name" value="AminoAcid_Transporter"/>
</dbReference>
<dbReference type="AlphaFoldDB" id="A0A0C2SVZ5"/>
<accession>A0A0C2SVZ5</accession>
<keyword evidence="3 6" id="KW-1133">Transmembrane helix</keyword>
<dbReference type="EMBL" id="KN818231">
    <property type="protein sequence ID" value="KIL67600.1"/>
    <property type="molecule type" value="Genomic_DNA"/>
</dbReference>
<evidence type="ECO:0000313" key="8">
    <source>
        <dbReference type="Proteomes" id="UP000054549"/>
    </source>
</evidence>
<dbReference type="Proteomes" id="UP000054549">
    <property type="component" value="Unassembled WGS sequence"/>
</dbReference>
<feature type="transmembrane region" description="Helical" evidence="6">
    <location>
        <begin position="357"/>
        <end position="385"/>
    </location>
</feature>
<dbReference type="InParanoid" id="A0A0C2SVZ5"/>
<feature type="transmembrane region" description="Helical" evidence="6">
    <location>
        <begin position="187"/>
        <end position="208"/>
    </location>
</feature>
<dbReference type="OrthoDB" id="5982228at2759"/>
<dbReference type="Pfam" id="PF13520">
    <property type="entry name" value="AA_permease_2"/>
    <property type="match status" value="1"/>
</dbReference>
<dbReference type="Gene3D" id="1.20.1740.10">
    <property type="entry name" value="Amino acid/polyamine transporter I"/>
    <property type="match status" value="1"/>
</dbReference>
<dbReference type="GO" id="GO:0016020">
    <property type="term" value="C:membrane"/>
    <property type="evidence" value="ECO:0007669"/>
    <property type="project" value="UniProtKB-SubCell"/>
</dbReference>
<dbReference type="PANTHER" id="PTHR11785">
    <property type="entry name" value="AMINO ACID TRANSPORTER"/>
    <property type="match status" value="1"/>
</dbReference>
<dbReference type="PIRSF" id="PIRSF006060">
    <property type="entry name" value="AA_transporter"/>
    <property type="match status" value="1"/>
</dbReference>
<feature type="transmembrane region" description="Helical" evidence="6">
    <location>
        <begin position="269"/>
        <end position="289"/>
    </location>
</feature>
<name>A0A0C2SVZ5_AMAMK</name>
<evidence type="ECO:0000256" key="6">
    <source>
        <dbReference type="SAM" id="Phobius"/>
    </source>
</evidence>
<feature type="transmembrane region" description="Helical" evidence="6">
    <location>
        <begin position="319"/>
        <end position="337"/>
    </location>
</feature>
<evidence type="ECO:0000313" key="7">
    <source>
        <dbReference type="EMBL" id="KIL67600.1"/>
    </source>
</evidence>
<reference evidence="7 8" key="1">
    <citation type="submission" date="2014-04" db="EMBL/GenBank/DDBJ databases">
        <title>Evolutionary Origins and Diversification of the Mycorrhizal Mutualists.</title>
        <authorList>
            <consortium name="DOE Joint Genome Institute"/>
            <consortium name="Mycorrhizal Genomics Consortium"/>
            <person name="Kohler A."/>
            <person name="Kuo A."/>
            <person name="Nagy L.G."/>
            <person name="Floudas D."/>
            <person name="Copeland A."/>
            <person name="Barry K.W."/>
            <person name="Cichocki N."/>
            <person name="Veneault-Fourrey C."/>
            <person name="LaButti K."/>
            <person name="Lindquist E.A."/>
            <person name="Lipzen A."/>
            <person name="Lundell T."/>
            <person name="Morin E."/>
            <person name="Murat C."/>
            <person name="Riley R."/>
            <person name="Ohm R."/>
            <person name="Sun H."/>
            <person name="Tunlid A."/>
            <person name="Henrissat B."/>
            <person name="Grigoriev I.V."/>
            <person name="Hibbett D.S."/>
            <person name="Martin F."/>
        </authorList>
    </citation>
    <scope>NUCLEOTIDE SEQUENCE [LARGE SCALE GENOMIC DNA]</scope>
    <source>
        <strain evidence="7 8">Koide BX008</strain>
    </source>
</reference>
<dbReference type="HOGENOM" id="CLU_013661_0_0_1"/>
<dbReference type="STRING" id="946122.A0A0C2SVZ5"/>
<feature type="transmembrane region" description="Helical" evidence="6">
    <location>
        <begin position="156"/>
        <end position="175"/>
    </location>
</feature>
<keyword evidence="2 6" id="KW-0812">Transmembrane</keyword>
<dbReference type="GO" id="GO:0015179">
    <property type="term" value="F:L-amino acid transmembrane transporter activity"/>
    <property type="evidence" value="ECO:0007669"/>
    <property type="project" value="TreeGrafter"/>
</dbReference>
<gene>
    <name evidence="7" type="ORF">M378DRAFT_22768</name>
</gene>
<feature type="transmembrane region" description="Helical" evidence="6">
    <location>
        <begin position="481"/>
        <end position="503"/>
    </location>
</feature>
<evidence type="ECO:0000256" key="4">
    <source>
        <dbReference type="ARBA" id="ARBA00023136"/>
    </source>
</evidence>
<feature type="transmembrane region" description="Helical" evidence="6">
    <location>
        <begin position="116"/>
        <end position="144"/>
    </location>
</feature>
<feature type="transmembrane region" description="Helical" evidence="6">
    <location>
        <begin position="68"/>
        <end position="90"/>
    </location>
</feature>
<feature type="region of interest" description="Disordered" evidence="5">
    <location>
        <begin position="1"/>
        <end position="20"/>
    </location>
</feature>
<evidence type="ECO:0000256" key="3">
    <source>
        <dbReference type="ARBA" id="ARBA00022989"/>
    </source>
</evidence>
<evidence type="ECO:0000256" key="1">
    <source>
        <dbReference type="ARBA" id="ARBA00004141"/>
    </source>
</evidence>
<feature type="transmembrane region" description="Helical" evidence="6">
    <location>
        <begin position="435"/>
        <end position="455"/>
    </location>
</feature>